<name>A0A3S1D5K5_9BACT</name>
<dbReference type="SMART" id="SM00829">
    <property type="entry name" value="PKS_ER"/>
    <property type="match status" value="1"/>
</dbReference>
<evidence type="ECO:0000256" key="1">
    <source>
        <dbReference type="ARBA" id="ARBA00022857"/>
    </source>
</evidence>
<dbReference type="Gene3D" id="3.40.50.720">
    <property type="entry name" value="NAD(P)-binding Rossmann-like Domain"/>
    <property type="match status" value="1"/>
</dbReference>
<dbReference type="EMBL" id="RIAR02000001">
    <property type="protein sequence ID" value="NSL86466.1"/>
    <property type="molecule type" value="Genomic_DNA"/>
</dbReference>
<dbReference type="AlphaFoldDB" id="A0A3S1D5K5"/>
<dbReference type="GO" id="GO:0016651">
    <property type="term" value="F:oxidoreductase activity, acting on NAD(P)H"/>
    <property type="evidence" value="ECO:0007669"/>
    <property type="project" value="TreeGrafter"/>
</dbReference>
<dbReference type="GO" id="GO:0070402">
    <property type="term" value="F:NADPH binding"/>
    <property type="evidence" value="ECO:0007669"/>
    <property type="project" value="TreeGrafter"/>
</dbReference>
<dbReference type="InterPro" id="IPR020843">
    <property type="entry name" value="ER"/>
</dbReference>
<dbReference type="RefSeq" id="WP_127034501.1">
    <property type="nucleotide sequence ID" value="NZ_JAABOK010000017.1"/>
</dbReference>
<dbReference type="Proteomes" id="UP000281028">
    <property type="component" value="Unassembled WGS sequence"/>
</dbReference>
<dbReference type="InterPro" id="IPR013154">
    <property type="entry name" value="ADH-like_N"/>
</dbReference>
<evidence type="ECO:0000313" key="4">
    <source>
        <dbReference type="Proteomes" id="UP000281028"/>
    </source>
</evidence>
<organism evidence="3 4">
    <name type="scientific">Chitinophaga solisilvae</name>
    <dbReference type="NCBI Taxonomy" id="1233460"/>
    <lineage>
        <taxon>Bacteria</taxon>
        <taxon>Pseudomonadati</taxon>
        <taxon>Bacteroidota</taxon>
        <taxon>Chitinophagia</taxon>
        <taxon>Chitinophagales</taxon>
        <taxon>Chitinophagaceae</taxon>
        <taxon>Chitinophaga</taxon>
    </lineage>
</organism>
<dbReference type="InterPro" id="IPR013149">
    <property type="entry name" value="ADH-like_C"/>
</dbReference>
<gene>
    <name evidence="3" type="ORF">ECE50_006475</name>
</gene>
<dbReference type="SUPFAM" id="SSF50129">
    <property type="entry name" value="GroES-like"/>
    <property type="match status" value="1"/>
</dbReference>
<accession>A0A3S1D5K5</accession>
<dbReference type="Gene3D" id="3.90.180.10">
    <property type="entry name" value="Medium-chain alcohol dehydrogenases, catalytic domain"/>
    <property type="match status" value="1"/>
</dbReference>
<keyword evidence="2" id="KW-0560">Oxidoreductase</keyword>
<dbReference type="InterPro" id="IPR011032">
    <property type="entry name" value="GroES-like_sf"/>
</dbReference>
<dbReference type="OrthoDB" id="634508at2"/>
<sequence>MKAIAVAKFKDKPSLMELPKPAVRPGTMLIKVVAAGINPFDWKMVDGILDGAMPHQFPLIMGVDGAGVVEEVGEGVTRFKQGDKIYGQFIHAPIGEGSYAQYAIVPESAAVTKAPVSISAAEAAAVPTAGMTAQQLLDKLNLAKGDTLLINGATGGVGSFATQLAAAAGIKVIATVGDDAAADRMKKLGAAYTINYKSAPLIDQVKKEFPQGVNGLIDMVSHTTAGFNANLGLVKAGGGALTTLFVADDDVLKSKNIAGGNFETKSSPDALDKLSIAIDSGDLAVPLETRITLEEAPAAIALSRDGQAKGKTVIVI</sequence>
<comment type="caution">
    <text evidence="3">The sequence shown here is derived from an EMBL/GenBank/DDBJ whole genome shotgun (WGS) entry which is preliminary data.</text>
</comment>
<dbReference type="CDD" id="cd05289">
    <property type="entry name" value="MDR_like_2"/>
    <property type="match status" value="1"/>
</dbReference>
<dbReference type="Pfam" id="PF00107">
    <property type="entry name" value="ADH_zinc_N"/>
    <property type="match status" value="1"/>
</dbReference>
<dbReference type="SUPFAM" id="SSF51735">
    <property type="entry name" value="NAD(P)-binding Rossmann-fold domains"/>
    <property type="match status" value="1"/>
</dbReference>
<dbReference type="Pfam" id="PF08240">
    <property type="entry name" value="ADH_N"/>
    <property type="match status" value="1"/>
</dbReference>
<reference evidence="3" key="1">
    <citation type="submission" date="2020-05" db="EMBL/GenBank/DDBJ databases">
        <title>Chitinophaga laudate sp. nov., isolated from a tropical peat swamp.</title>
        <authorList>
            <person name="Goh C.B.S."/>
            <person name="Lee M.S."/>
            <person name="Parimannan S."/>
            <person name="Pasbakhsh P."/>
            <person name="Yule C.M."/>
            <person name="Rajandas H."/>
            <person name="Loke S."/>
            <person name="Croft L."/>
            <person name="Tan J.B.L."/>
        </authorList>
    </citation>
    <scope>NUCLEOTIDE SEQUENCE</scope>
    <source>
        <strain evidence="3">Mgbs1</strain>
    </source>
</reference>
<dbReference type="PANTHER" id="PTHR48106">
    <property type="entry name" value="QUINONE OXIDOREDUCTASE PIG3-RELATED"/>
    <property type="match status" value="1"/>
</dbReference>
<evidence type="ECO:0000256" key="2">
    <source>
        <dbReference type="ARBA" id="ARBA00023002"/>
    </source>
</evidence>
<evidence type="ECO:0000313" key="3">
    <source>
        <dbReference type="EMBL" id="NSL86466.1"/>
    </source>
</evidence>
<keyword evidence="1" id="KW-0521">NADP</keyword>
<keyword evidence="4" id="KW-1185">Reference proteome</keyword>
<proteinExistence type="predicted"/>
<dbReference type="InterPro" id="IPR036291">
    <property type="entry name" value="NAD(P)-bd_dom_sf"/>
</dbReference>
<protein>
    <submittedName>
        <fullName evidence="3">NADP-dependent oxidoreductase</fullName>
    </submittedName>
</protein>
<dbReference type="PANTHER" id="PTHR48106:SF18">
    <property type="entry name" value="QUINONE OXIDOREDUCTASE PIG3"/>
    <property type="match status" value="1"/>
</dbReference>